<evidence type="ECO:0000259" key="2">
    <source>
        <dbReference type="PROSITE" id="PS50158"/>
    </source>
</evidence>
<dbReference type="GO" id="GO:0003676">
    <property type="term" value="F:nucleic acid binding"/>
    <property type="evidence" value="ECO:0007669"/>
    <property type="project" value="InterPro"/>
</dbReference>
<dbReference type="PROSITE" id="PS50158">
    <property type="entry name" value="ZF_CCHC"/>
    <property type="match status" value="1"/>
</dbReference>
<dbReference type="GO" id="GO:0008270">
    <property type="term" value="F:zinc ion binding"/>
    <property type="evidence" value="ECO:0007669"/>
    <property type="project" value="UniProtKB-KW"/>
</dbReference>
<gene>
    <name evidence="3" type="ORF">M514_19645</name>
</gene>
<evidence type="ECO:0000256" key="1">
    <source>
        <dbReference type="PROSITE-ProRule" id="PRU00047"/>
    </source>
</evidence>
<keyword evidence="1" id="KW-0862">Zinc</keyword>
<name>A0A085NFB7_9BILA</name>
<keyword evidence="1" id="KW-0479">Metal-binding</keyword>
<feature type="domain" description="CCHC-type" evidence="2">
    <location>
        <begin position="71"/>
        <end position="86"/>
    </location>
</feature>
<protein>
    <recommendedName>
        <fullName evidence="2">CCHC-type domain-containing protein</fullName>
    </recommendedName>
</protein>
<dbReference type="EMBL" id="KL367507">
    <property type="protein sequence ID" value="KFD68163.1"/>
    <property type="molecule type" value="Genomic_DNA"/>
</dbReference>
<dbReference type="InterPro" id="IPR001878">
    <property type="entry name" value="Znf_CCHC"/>
</dbReference>
<organism evidence="3">
    <name type="scientific">Trichuris suis</name>
    <name type="common">pig whipworm</name>
    <dbReference type="NCBI Taxonomy" id="68888"/>
    <lineage>
        <taxon>Eukaryota</taxon>
        <taxon>Metazoa</taxon>
        <taxon>Ecdysozoa</taxon>
        <taxon>Nematoda</taxon>
        <taxon>Enoplea</taxon>
        <taxon>Dorylaimia</taxon>
        <taxon>Trichinellida</taxon>
        <taxon>Trichuridae</taxon>
        <taxon>Trichuris</taxon>
    </lineage>
</organism>
<proteinExistence type="predicted"/>
<dbReference type="AlphaFoldDB" id="A0A085NFB7"/>
<sequence>MLTSWTSATGTVMLTTRERKRHTVRTTAVSESAVIERCICQNGKRQTKLCPRFLNMSLQSRTEEVFRNSLCLRCFQKGHRQSNCPRSQRCAEEGCQAYQHQLMHGAPRLVDIATRIRRTANLTSRKTDQVNAIWRHIKLVMTSSAPLYLCRRSW</sequence>
<evidence type="ECO:0000313" key="3">
    <source>
        <dbReference type="EMBL" id="KFD68163.1"/>
    </source>
</evidence>
<reference evidence="3" key="1">
    <citation type="journal article" date="2014" name="Nat. Genet.">
        <title>Genome and transcriptome of the porcine whipworm Trichuris suis.</title>
        <authorList>
            <person name="Jex A.R."/>
            <person name="Nejsum P."/>
            <person name="Schwarz E.M."/>
            <person name="Hu L."/>
            <person name="Young N.D."/>
            <person name="Hall R.S."/>
            <person name="Korhonen P.K."/>
            <person name="Liao S."/>
            <person name="Thamsborg S."/>
            <person name="Xia J."/>
            <person name="Xu P."/>
            <person name="Wang S."/>
            <person name="Scheerlinck J.P."/>
            <person name="Hofmann A."/>
            <person name="Sternberg P.W."/>
            <person name="Wang J."/>
            <person name="Gasser R.B."/>
        </authorList>
    </citation>
    <scope>NUCLEOTIDE SEQUENCE [LARGE SCALE GENOMIC DNA]</scope>
    <source>
        <strain evidence="3">DCEP-RM93F</strain>
    </source>
</reference>
<dbReference type="Proteomes" id="UP000030758">
    <property type="component" value="Unassembled WGS sequence"/>
</dbReference>
<accession>A0A085NFB7</accession>
<keyword evidence="1" id="KW-0863">Zinc-finger</keyword>